<reference evidence="5 6" key="1">
    <citation type="submission" date="2019-06" db="EMBL/GenBank/DDBJ databases">
        <title>Sequencing the genomes of 1000 actinobacteria strains.</title>
        <authorList>
            <person name="Klenk H.-P."/>
        </authorList>
    </citation>
    <scope>NUCLEOTIDE SEQUENCE [LARGE SCALE GENOMIC DNA]</scope>
    <source>
        <strain evidence="5 6">DSM 8251</strain>
    </source>
</reference>
<dbReference type="InterPro" id="IPR004341">
    <property type="entry name" value="CAT_RNA-bd_dom"/>
</dbReference>
<comment type="caution">
    <text evidence="5">The sequence shown here is derived from an EMBL/GenBank/DDBJ whole genome shotgun (WGS) entry which is preliminary data.</text>
</comment>
<dbReference type="AlphaFoldDB" id="A0A542ZPU6"/>
<evidence type="ECO:0000256" key="3">
    <source>
        <dbReference type="ARBA" id="ARBA00023163"/>
    </source>
</evidence>
<dbReference type="GO" id="GO:0006355">
    <property type="term" value="P:regulation of DNA-templated transcription"/>
    <property type="evidence" value="ECO:0007669"/>
    <property type="project" value="InterPro"/>
</dbReference>
<keyword evidence="2" id="KW-0805">Transcription regulation</keyword>
<keyword evidence="1" id="KW-0677">Repeat</keyword>
<accession>A0A542ZPU6</accession>
<dbReference type="SUPFAM" id="SSF63520">
    <property type="entry name" value="PTS-regulatory domain, PRD"/>
    <property type="match status" value="2"/>
</dbReference>
<sequence>MDILRVFNNNVVLARSAGGDEVILVGRGLGFQARPGQPVDPKRVVRKFVPADGRDPDHLAELLADVPPEYVALLSEAMVKAGLDQQVHDSPTLVIALADHVAFAQKRLAAGVSVEYPLLAEVQHLYPEEYAEGRRLWASLRELDMDLPEAESVAFTLHLVNAGFASGDLSQTYRMTGVIQQMLDVIATTYDIDLDQSSANVGRFITHLRYLFVRIHEHAQLAEDHAAINLAIRQAHPVALQCAERLAHIMELRLGSGLTEDEMAYLTLHVARVADDRLAADTTPARKKESPTEGNPS</sequence>
<evidence type="ECO:0000313" key="6">
    <source>
        <dbReference type="Proteomes" id="UP000316196"/>
    </source>
</evidence>
<dbReference type="InterPro" id="IPR050661">
    <property type="entry name" value="BglG_antiterminators"/>
</dbReference>
<evidence type="ECO:0000313" key="5">
    <source>
        <dbReference type="EMBL" id="TQL62391.1"/>
    </source>
</evidence>
<proteinExistence type="predicted"/>
<dbReference type="PANTHER" id="PTHR30185:SF18">
    <property type="entry name" value="TRANSCRIPTIONAL REGULATOR MTLR"/>
    <property type="match status" value="1"/>
</dbReference>
<dbReference type="GO" id="GO:0003723">
    <property type="term" value="F:RNA binding"/>
    <property type="evidence" value="ECO:0007669"/>
    <property type="project" value="InterPro"/>
</dbReference>
<dbReference type="SMART" id="SM01061">
    <property type="entry name" value="CAT_RBD"/>
    <property type="match status" value="1"/>
</dbReference>
<dbReference type="Pfam" id="PF00874">
    <property type="entry name" value="PRD"/>
    <property type="match status" value="2"/>
</dbReference>
<evidence type="ECO:0000256" key="2">
    <source>
        <dbReference type="ARBA" id="ARBA00023015"/>
    </source>
</evidence>
<dbReference type="OrthoDB" id="9813552at2"/>
<evidence type="ECO:0000259" key="4">
    <source>
        <dbReference type="PROSITE" id="PS51372"/>
    </source>
</evidence>
<protein>
    <submittedName>
        <fullName evidence="5">BglG family transcriptional antiterminator</fullName>
    </submittedName>
</protein>
<organism evidence="5 6">
    <name type="scientific">Propioniferax innocua</name>
    <dbReference type="NCBI Taxonomy" id="1753"/>
    <lineage>
        <taxon>Bacteria</taxon>
        <taxon>Bacillati</taxon>
        <taxon>Actinomycetota</taxon>
        <taxon>Actinomycetes</taxon>
        <taxon>Propionibacteriales</taxon>
        <taxon>Propionibacteriaceae</taxon>
        <taxon>Propioniferax</taxon>
    </lineage>
</organism>
<name>A0A542ZPU6_9ACTN</name>
<dbReference type="InterPro" id="IPR036650">
    <property type="entry name" value="CAT_RNA-bd_dom_sf"/>
</dbReference>
<keyword evidence="3" id="KW-0804">Transcription</keyword>
<dbReference type="InterPro" id="IPR036634">
    <property type="entry name" value="PRD_sf"/>
</dbReference>
<gene>
    <name evidence="5" type="ORF">FB460_0165</name>
</gene>
<dbReference type="Pfam" id="PF03123">
    <property type="entry name" value="CAT_RBD"/>
    <property type="match status" value="1"/>
</dbReference>
<dbReference type="InterPro" id="IPR011608">
    <property type="entry name" value="PRD"/>
</dbReference>
<dbReference type="RefSeq" id="WP_142092249.1">
    <property type="nucleotide sequence ID" value="NZ_BAAAMD010000003.1"/>
</dbReference>
<dbReference type="Gene3D" id="2.30.24.10">
    <property type="entry name" value="CAT RNA-binding domain"/>
    <property type="match status" value="1"/>
</dbReference>
<keyword evidence="6" id="KW-1185">Reference proteome</keyword>
<dbReference type="Proteomes" id="UP000316196">
    <property type="component" value="Unassembled WGS sequence"/>
</dbReference>
<dbReference type="EMBL" id="VFOR01000001">
    <property type="protein sequence ID" value="TQL62391.1"/>
    <property type="molecule type" value="Genomic_DNA"/>
</dbReference>
<feature type="domain" description="PRD" evidence="4">
    <location>
        <begin position="170"/>
        <end position="280"/>
    </location>
</feature>
<evidence type="ECO:0000256" key="1">
    <source>
        <dbReference type="ARBA" id="ARBA00022737"/>
    </source>
</evidence>
<feature type="domain" description="PRD" evidence="4">
    <location>
        <begin position="65"/>
        <end position="169"/>
    </location>
</feature>
<dbReference type="Gene3D" id="1.10.1790.10">
    <property type="entry name" value="PRD domain"/>
    <property type="match status" value="2"/>
</dbReference>
<dbReference type="PROSITE" id="PS51372">
    <property type="entry name" value="PRD_2"/>
    <property type="match status" value="2"/>
</dbReference>
<dbReference type="PANTHER" id="PTHR30185">
    <property type="entry name" value="CRYPTIC BETA-GLUCOSIDE BGL OPERON ANTITERMINATOR"/>
    <property type="match status" value="1"/>
</dbReference>
<dbReference type="SUPFAM" id="SSF50151">
    <property type="entry name" value="SacY-like RNA-binding domain"/>
    <property type="match status" value="1"/>
</dbReference>